<accession>A0A445LAD9</accession>
<feature type="compositionally biased region" description="Polar residues" evidence="1">
    <location>
        <begin position="18"/>
        <end position="27"/>
    </location>
</feature>
<name>A0A445LAD9_GLYSO</name>
<comment type="caution">
    <text evidence="2">The sequence shown here is derived from an EMBL/GenBank/DDBJ whole genome shotgun (WGS) entry which is preliminary data.</text>
</comment>
<evidence type="ECO:0000256" key="1">
    <source>
        <dbReference type="SAM" id="MobiDB-lite"/>
    </source>
</evidence>
<dbReference type="Proteomes" id="UP000289340">
    <property type="component" value="Chromosome 3"/>
</dbReference>
<dbReference type="AlphaFoldDB" id="A0A445LAD9"/>
<dbReference type="EMBL" id="QZWG01000003">
    <property type="protein sequence ID" value="RZC20165.1"/>
    <property type="molecule type" value="Genomic_DNA"/>
</dbReference>
<dbReference type="Gene3D" id="3.30.160.20">
    <property type="match status" value="1"/>
</dbReference>
<evidence type="ECO:0000313" key="3">
    <source>
        <dbReference type="Proteomes" id="UP000289340"/>
    </source>
</evidence>
<sequence>MTEVDGIYDNQEGLGCEYTSQPTTSETSRPDLLSGPHVPAKIRIFCSRIGSDVTCESDKFLFCHRSLFESCEGLQGSKGQNCFVSKITLCISNYGIIESKEEARSDKKTSFDSAVVQMLLEVKRLGKVEIDHLPSS</sequence>
<organism evidence="2 3">
    <name type="scientific">Glycine soja</name>
    <name type="common">Wild soybean</name>
    <dbReference type="NCBI Taxonomy" id="3848"/>
    <lineage>
        <taxon>Eukaryota</taxon>
        <taxon>Viridiplantae</taxon>
        <taxon>Streptophyta</taxon>
        <taxon>Embryophyta</taxon>
        <taxon>Tracheophyta</taxon>
        <taxon>Spermatophyta</taxon>
        <taxon>Magnoliopsida</taxon>
        <taxon>eudicotyledons</taxon>
        <taxon>Gunneridae</taxon>
        <taxon>Pentapetalae</taxon>
        <taxon>rosids</taxon>
        <taxon>fabids</taxon>
        <taxon>Fabales</taxon>
        <taxon>Fabaceae</taxon>
        <taxon>Papilionoideae</taxon>
        <taxon>50 kb inversion clade</taxon>
        <taxon>NPAAA clade</taxon>
        <taxon>indigoferoid/millettioid clade</taxon>
        <taxon>Phaseoleae</taxon>
        <taxon>Glycine</taxon>
        <taxon>Glycine subgen. Soja</taxon>
    </lineage>
</organism>
<protein>
    <submittedName>
        <fullName evidence="2">Uncharacterized protein</fullName>
    </submittedName>
</protein>
<keyword evidence="3" id="KW-1185">Reference proteome</keyword>
<evidence type="ECO:0000313" key="2">
    <source>
        <dbReference type="EMBL" id="RZC20165.1"/>
    </source>
</evidence>
<gene>
    <name evidence="2" type="ORF">D0Y65_006845</name>
</gene>
<proteinExistence type="predicted"/>
<feature type="region of interest" description="Disordered" evidence="1">
    <location>
        <begin position="1"/>
        <end position="33"/>
    </location>
</feature>
<reference evidence="2 3" key="1">
    <citation type="submission" date="2018-09" db="EMBL/GenBank/DDBJ databases">
        <title>A high-quality reference genome of wild soybean provides a powerful tool to mine soybean genomes.</title>
        <authorList>
            <person name="Xie M."/>
            <person name="Chung C.Y.L."/>
            <person name="Li M.-W."/>
            <person name="Wong F.-L."/>
            <person name="Chan T.-F."/>
            <person name="Lam H.-M."/>
        </authorList>
    </citation>
    <scope>NUCLEOTIDE SEQUENCE [LARGE SCALE GENOMIC DNA]</scope>
    <source>
        <strain evidence="3">cv. W05</strain>
        <tissue evidence="2">Hypocotyl of etiolated seedlings</tissue>
    </source>
</reference>